<feature type="compositionally biased region" description="Polar residues" evidence="1">
    <location>
        <begin position="880"/>
        <end position="890"/>
    </location>
</feature>
<evidence type="ECO:0000313" key="3">
    <source>
        <dbReference type="Proteomes" id="UP000782241"/>
    </source>
</evidence>
<feature type="region of interest" description="Disordered" evidence="1">
    <location>
        <begin position="191"/>
        <end position="245"/>
    </location>
</feature>
<feature type="region of interest" description="Disordered" evidence="1">
    <location>
        <begin position="981"/>
        <end position="1063"/>
    </location>
</feature>
<feature type="compositionally biased region" description="Polar residues" evidence="1">
    <location>
        <begin position="1595"/>
        <end position="1627"/>
    </location>
</feature>
<proteinExistence type="predicted"/>
<gene>
    <name evidence="2" type="ORF">KAF25_007240</name>
</gene>
<feature type="compositionally biased region" description="Polar residues" evidence="1">
    <location>
        <begin position="360"/>
        <end position="370"/>
    </location>
</feature>
<feature type="compositionally biased region" description="Basic and acidic residues" evidence="1">
    <location>
        <begin position="297"/>
        <end position="325"/>
    </location>
</feature>
<feature type="compositionally biased region" description="Basic and acidic residues" evidence="1">
    <location>
        <begin position="656"/>
        <end position="667"/>
    </location>
</feature>
<feature type="compositionally biased region" description="Polar residues" evidence="1">
    <location>
        <begin position="843"/>
        <end position="858"/>
    </location>
</feature>
<organism evidence="2 3">
    <name type="scientific">Fusarium avenaceum</name>
    <dbReference type="NCBI Taxonomy" id="40199"/>
    <lineage>
        <taxon>Eukaryota</taxon>
        <taxon>Fungi</taxon>
        <taxon>Dikarya</taxon>
        <taxon>Ascomycota</taxon>
        <taxon>Pezizomycotina</taxon>
        <taxon>Sordariomycetes</taxon>
        <taxon>Hypocreomycetidae</taxon>
        <taxon>Hypocreales</taxon>
        <taxon>Nectriaceae</taxon>
        <taxon>Fusarium</taxon>
        <taxon>Fusarium tricinctum species complex</taxon>
    </lineage>
</organism>
<feature type="region of interest" description="Disordered" evidence="1">
    <location>
        <begin position="835"/>
        <end position="948"/>
    </location>
</feature>
<sequence length="1744" mass="190681">MSLHTITIDHAARRIPKPFSQIFLLLEFPTEPETKASTGQLRVAGSNLALGRKGPDTPPLKSLAGFTMGVSSRKSLPLPAPTETETNTTPTELTETEDVVNPGDEKSSYSIPEDGTPVTIATRGHKASKSQTSLLIEYFEGGKSTVGSTGERRPSVRVRLTPSKRGRADHHIQVTETKGARNTSVTRRIPLGDSELYDGDDGDSMTSYASATEESNVSRNPIDIEIDRSSHRRRRPASPLIPSETYNVNASDISAIPSDSFLDGPGNTTDAKVDSPTETRDMAAAVGVGALAGAAAEEVRNRKSRNRDRSKVSETKSSRDKSTVDRKRRPKSRTSSVSERTEDPIKTHRRRSSRSQQESNVSGLDSNVSASHLAPSHRTHATHSSRSDVSKSSINNPKLLETVEDAIRRLILPELNALKRESSKREGRRDSFSSATSVSKDELTPDRRRSSGQRSETKDRRNREARHVLEANSDLSQDSVEDEYKYENEPFTPKRNGGDALKAAAAGAGAAGIASSLLSDSTQGDRKPRERRRRRAESAHSRAMSRDPYADQYDDDRMVPQPPMPLMSEINPSEMTRTSIRSADDDRPHSASEEITPVKNIPGGYVSGASTPTPSATPSNLGNTLSTQHANVSHGDLTALPRGQKDYVEEYETDEYGQKHPLERHQYDDEDDVSENDYPEGGYDNSYFATQDVPPPLKYVPYQAGARGLSPIPSVSGYTEGGSEYHPRNSRSIHSTSDAYYEQSENHHANHSTSSLNSLQQRELDQMSPQSSGMDYRHTNYTDDSELEKVTSGQAVRGIAANPNVVHPPMGPESAVASLVEGSMIDQSMLSASYNDYHGPRDSTLSYDDQSRTYSSRGASPEKQYLDGSELEPERHASPSARSNNKSQEFSEYDLDEHGRKVPRTRSPTASEVAIATGAVAALKAAQGKKQAVTEEEPEEYQGAGVFRNKSFKERTLEGHEPRNTPAHSIDRLSYDESPKLAATGMPDFHNPMPEFGYMDDDALTNPSVVQERLDGEHRDDVSDGRVTPTPRSIAEQRAESAASSHGPGAQDQDEWQRTSDDRKRDTLVTNPYEDTSPVANPALNDNLLGARGYGAPYHTGSPGFGPKYDEGYMSNGNNRTPDLQSKGQPLQLSLPGSPNAAGQDPFYAPKDARHMSGMSQGMASPFYDASTGQGIDRIENKDIVALMQHLMVRDAQRSARDTEIVALLMNSALEMRTSMNELRTLVQDTSDDVIFAGVENTEKLQKAINGPRPYPGARSIQSMSQVDTLNEAAAKKNLFKRAFQGLSNKGTNDFKRIEEILMQILGDVDDLKGQSAVPAASTSGGRGSSFDNLQPEGQFEQDRGYEPEGNSTITPSQSGHFSLSHSRSRLANERRYSDNRISTVAEHEDEYEHDHPSPSGERSNPNMLTPDRTGIQRGSSVPLDTPPQPSGITQPMSNENTPRTTEKKKKHKSGLSGWFPKISRWSGTTASSAGNGKKEPKYDDYPPSRSGSSQGSYNDGDYSHAPYGDDQLPAGFPQQELPSAPDAAMPAPVRREITHTPGDAPKYKVHRNSLNLQHPQPRQGATERFRNALEFSAQEYNVPMTPRSADWGGSVSSFNQMGQNTNRYSQASSTGAPQDPSYWTTSPPGPPRPPKEPIEPTGSPSAMSPQRSSRISKLAKGSPAPHPSDESGYATMSGTHVSHYSSSPKPENRNLNTALGVPTRRPSGPRAMTPKSPEDESRRRKRDTFGSVASHNTDDTDTF</sequence>
<feature type="compositionally biased region" description="Basic and acidic residues" evidence="1">
    <location>
        <begin position="582"/>
        <end position="592"/>
    </location>
</feature>
<feature type="compositionally biased region" description="Polar residues" evidence="1">
    <location>
        <begin position="204"/>
        <end position="219"/>
    </location>
</feature>
<evidence type="ECO:0000256" key="1">
    <source>
        <dbReference type="SAM" id="MobiDB-lite"/>
    </source>
</evidence>
<protein>
    <submittedName>
        <fullName evidence="2">Uncharacterized protein</fullName>
    </submittedName>
</protein>
<dbReference type="EMBL" id="JAGPUO010000015">
    <property type="protein sequence ID" value="KAG5658289.1"/>
    <property type="molecule type" value="Genomic_DNA"/>
</dbReference>
<feature type="compositionally biased region" description="Basic and acidic residues" evidence="1">
    <location>
        <begin position="420"/>
        <end position="431"/>
    </location>
</feature>
<feature type="region of interest" description="Disordered" evidence="1">
    <location>
        <begin position="1316"/>
        <end position="1744"/>
    </location>
</feature>
<feature type="compositionally biased region" description="Polar residues" evidence="1">
    <location>
        <begin position="751"/>
        <end position="773"/>
    </location>
</feature>
<feature type="compositionally biased region" description="Acidic residues" evidence="1">
    <location>
        <begin position="668"/>
        <end position="678"/>
    </location>
</feature>
<feature type="compositionally biased region" description="Polar residues" evidence="1">
    <location>
        <begin position="1466"/>
        <end position="1475"/>
    </location>
</feature>
<feature type="region of interest" description="Disordered" evidence="1">
    <location>
        <begin position="257"/>
        <end position="277"/>
    </location>
</feature>
<feature type="compositionally biased region" description="Polar residues" evidence="1">
    <location>
        <begin position="1675"/>
        <end position="1698"/>
    </location>
</feature>
<feature type="region of interest" description="Disordered" evidence="1">
    <location>
        <begin position="708"/>
        <end position="786"/>
    </location>
</feature>
<keyword evidence="3" id="KW-1185">Reference proteome</keyword>
<feature type="compositionally biased region" description="Basic and acidic residues" evidence="1">
    <location>
        <begin position="536"/>
        <end position="549"/>
    </location>
</feature>
<feature type="compositionally biased region" description="Polar residues" evidence="1">
    <location>
        <begin position="1350"/>
        <end position="1366"/>
    </location>
</feature>
<feature type="region of interest" description="Disordered" evidence="1">
    <location>
        <begin position="954"/>
        <end position="973"/>
    </location>
</feature>
<feature type="compositionally biased region" description="Polar residues" evidence="1">
    <location>
        <begin position="1643"/>
        <end position="1656"/>
    </location>
</feature>
<feature type="compositionally biased region" description="Basic and acidic residues" evidence="1">
    <location>
        <begin position="1477"/>
        <end position="1487"/>
    </location>
</feature>
<dbReference type="Proteomes" id="UP000782241">
    <property type="component" value="Unassembled WGS sequence"/>
</dbReference>
<feature type="compositionally biased region" description="Polar residues" evidence="1">
    <location>
        <begin position="570"/>
        <end position="581"/>
    </location>
</feature>
<feature type="region of interest" description="Disordered" evidence="1">
    <location>
        <begin position="515"/>
        <end position="695"/>
    </location>
</feature>
<feature type="region of interest" description="Disordered" evidence="1">
    <location>
        <begin position="1102"/>
        <end position="1121"/>
    </location>
</feature>
<feature type="region of interest" description="Disordered" evidence="1">
    <location>
        <begin position="72"/>
        <end position="126"/>
    </location>
</feature>
<feature type="compositionally biased region" description="Basic and acidic residues" evidence="1">
    <location>
        <begin position="1012"/>
        <end position="1024"/>
    </location>
</feature>
<feature type="region of interest" description="Disordered" evidence="1">
    <location>
        <begin position="420"/>
        <end position="503"/>
    </location>
</feature>
<feature type="compositionally biased region" description="Polar residues" evidence="1">
    <location>
        <begin position="608"/>
        <end position="631"/>
    </location>
</feature>
<feature type="compositionally biased region" description="Basic and acidic residues" evidence="1">
    <location>
        <begin position="439"/>
        <end position="469"/>
    </location>
</feature>
<comment type="caution">
    <text evidence="2">The sequence shown here is derived from an EMBL/GenBank/DDBJ whole genome shotgun (WGS) entry which is preliminary data.</text>
</comment>
<reference evidence="2" key="1">
    <citation type="submission" date="2021-04" db="EMBL/GenBank/DDBJ databases">
        <title>Draft genome of Fusarium avenaceum strain F156N33, isolated from an atmospheric sample in Virginia.</title>
        <authorList>
            <person name="Yang S."/>
            <person name="Vinatzer B.A."/>
            <person name="Coleman J."/>
        </authorList>
    </citation>
    <scope>NUCLEOTIDE SEQUENCE</scope>
    <source>
        <strain evidence="2">F156N33</strain>
    </source>
</reference>
<accession>A0A9P7KQJ9</accession>
<feature type="region of interest" description="Disordered" evidence="1">
    <location>
        <begin position="295"/>
        <end position="393"/>
    </location>
</feature>
<feature type="compositionally biased region" description="Low complexity" evidence="1">
    <location>
        <begin position="913"/>
        <end position="931"/>
    </location>
</feature>
<feature type="compositionally biased region" description="Polar residues" evidence="1">
    <location>
        <begin position="1431"/>
        <end position="1444"/>
    </location>
</feature>
<evidence type="ECO:0000313" key="2">
    <source>
        <dbReference type="EMBL" id="KAG5658289.1"/>
    </source>
</evidence>
<dbReference type="PANTHER" id="PTHR42105">
    <property type="entry name" value="DIM2-ASSOCIATED PROTEIN 1"/>
    <property type="match status" value="1"/>
</dbReference>
<feature type="compositionally biased region" description="Low complexity" evidence="1">
    <location>
        <begin position="81"/>
        <end position="93"/>
    </location>
</feature>
<name>A0A9P7KQJ9_9HYPO</name>
<dbReference type="PANTHER" id="PTHR42105:SF1">
    <property type="entry name" value="TRANSALDOLASE"/>
    <property type="match status" value="1"/>
</dbReference>